<dbReference type="EMBL" id="BSDI01000074">
    <property type="protein sequence ID" value="GLI03002.1"/>
    <property type="molecule type" value="Genomic_DNA"/>
</dbReference>
<dbReference type="RefSeq" id="WP_281904872.1">
    <property type="nucleotide sequence ID" value="NZ_BSDI01000074.1"/>
</dbReference>
<proteinExistence type="predicted"/>
<name>A0ABQ5R8B5_9ACTN</name>
<evidence type="ECO:0000313" key="1">
    <source>
        <dbReference type="EMBL" id="GLI03002.1"/>
    </source>
</evidence>
<dbReference type="Proteomes" id="UP001144280">
    <property type="component" value="Unassembled WGS sequence"/>
</dbReference>
<reference evidence="1" key="1">
    <citation type="submission" date="2022-12" db="EMBL/GenBank/DDBJ databases">
        <title>New Phytohabitans aurantiacus sp. RD004123 nov., an actinomycete isolated from soil.</title>
        <authorList>
            <person name="Triningsih D.W."/>
            <person name="Harunari E."/>
            <person name="Igarashi Y."/>
        </authorList>
    </citation>
    <scope>NUCLEOTIDE SEQUENCE</scope>
    <source>
        <strain evidence="1">RD004123</strain>
    </source>
</reference>
<protein>
    <submittedName>
        <fullName evidence="1">Uncharacterized protein</fullName>
    </submittedName>
</protein>
<keyword evidence="2" id="KW-1185">Reference proteome</keyword>
<accession>A0ABQ5R8B5</accession>
<organism evidence="1 2">
    <name type="scientific">Phytohabitans aurantiacus</name>
    <dbReference type="NCBI Taxonomy" id="3016789"/>
    <lineage>
        <taxon>Bacteria</taxon>
        <taxon>Bacillati</taxon>
        <taxon>Actinomycetota</taxon>
        <taxon>Actinomycetes</taxon>
        <taxon>Micromonosporales</taxon>
        <taxon>Micromonosporaceae</taxon>
    </lineage>
</organism>
<sequence>MSAGPVVRVVRRRAGDLRSGAVIRLPERVLVPVPAETTADGQVRAWRWQVCQTVDLPGADRWRHVYGLLDVDGAAGDVEGMLAALGPPFTALRISAHEPGAAAVVTVLIVAVDAIDLVDVQQPDDDHPVGVAGPAADRYTLVGVWRDGRMLPVGIVPGEAEVRTVDADEPVWTLPVQTVTTDRRGDERG</sequence>
<gene>
    <name evidence="1" type="ORF">Pa4123_82800</name>
</gene>
<comment type="caution">
    <text evidence="1">The sequence shown here is derived from an EMBL/GenBank/DDBJ whole genome shotgun (WGS) entry which is preliminary data.</text>
</comment>
<evidence type="ECO:0000313" key="2">
    <source>
        <dbReference type="Proteomes" id="UP001144280"/>
    </source>
</evidence>